<organism evidence="2 3">
    <name type="scientific">Suillus subaureus</name>
    <dbReference type="NCBI Taxonomy" id="48587"/>
    <lineage>
        <taxon>Eukaryota</taxon>
        <taxon>Fungi</taxon>
        <taxon>Dikarya</taxon>
        <taxon>Basidiomycota</taxon>
        <taxon>Agaricomycotina</taxon>
        <taxon>Agaricomycetes</taxon>
        <taxon>Agaricomycetidae</taxon>
        <taxon>Boletales</taxon>
        <taxon>Suillineae</taxon>
        <taxon>Suillaceae</taxon>
        <taxon>Suillus</taxon>
    </lineage>
</organism>
<keyword evidence="1" id="KW-0472">Membrane</keyword>
<keyword evidence="1" id="KW-1133">Transmembrane helix</keyword>
<sequence>MIIQDEDDLLKSKDPPVTTPALRYPERAAGRRPFSPLPDYETSQALALNVLNNDSLITLYKPPPKRRLIDSRSWRAGIIALGLYIILSIIIGIPLIVKKYQDDEQPFYPSNYVVPWIPKTPTSRYVTNINNFSNFPANGVSPVCNVWATIGQLDDAQNSIVGEVLNTVSSDGRFSITSNASYMSNMNVVLGDLFVGINPNTSVTNTTISVRMQASNVDLFDQTLVCFTLSNNATGLAIYIPDNMSFNDQLLFNITLLYPQSPITAQVDAFATYLPLFAQTFGDFGNYVNFGRVSIEGPISRIFVSSIEANHILVETSLESIFGQFAASRTLSVSTIQAPININASLFNDPDLMFPTYLEVSTGSSNLTANVTLNAPNRSPPQRPNFVANMRTFYGQATASFVHDPASPPTAIKLRLENDLGPVNVMFDRYFQGLFQANAKLGIVSVIQGTASSLDPFDPTLGRNFLLNYVSDTRTYGWIGWGPNSWDFLQEQIGEVVVETSIANCTLFFDG</sequence>
<dbReference type="EMBL" id="JABBWG010000039">
    <property type="protein sequence ID" value="KAG1808201.1"/>
    <property type="molecule type" value="Genomic_DNA"/>
</dbReference>
<accession>A0A9P7E193</accession>
<dbReference type="AlphaFoldDB" id="A0A9P7E193"/>
<evidence type="ECO:0000256" key="1">
    <source>
        <dbReference type="SAM" id="Phobius"/>
    </source>
</evidence>
<feature type="transmembrane region" description="Helical" evidence="1">
    <location>
        <begin position="76"/>
        <end position="97"/>
    </location>
</feature>
<reference evidence="2" key="1">
    <citation type="journal article" date="2020" name="New Phytol.">
        <title>Comparative genomics reveals dynamic genome evolution in host specialist ectomycorrhizal fungi.</title>
        <authorList>
            <person name="Lofgren L.A."/>
            <person name="Nguyen N.H."/>
            <person name="Vilgalys R."/>
            <person name="Ruytinx J."/>
            <person name="Liao H.L."/>
            <person name="Branco S."/>
            <person name="Kuo A."/>
            <person name="LaButti K."/>
            <person name="Lipzen A."/>
            <person name="Andreopoulos W."/>
            <person name="Pangilinan J."/>
            <person name="Riley R."/>
            <person name="Hundley H."/>
            <person name="Na H."/>
            <person name="Barry K."/>
            <person name="Grigoriev I.V."/>
            <person name="Stajich J.E."/>
            <person name="Kennedy P.G."/>
        </authorList>
    </citation>
    <scope>NUCLEOTIDE SEQUENCE</scope>
    <source>
        <strain evidence="2">MN1</strain>
    </source>
</reference>
<dbReference type="RefSeq" id="XP_041188485.1">
    <property type="nucleotide sequence ID" value="XM_041331594.1"/>
</dbReference>
<gene>
    <name evidence="2" type="ORF">BJ212DRAFT_1281051</name>
</gene>
<protein>
    <submittedName>
        <fullName evidence="2">Uncharacterized protein</fullName>
    </submittedName>
</protein>
<keyword evidence="1" id="KW-0812">Transmembrane</keyword>
<evidence type="ECO:0000313" key="2">
    <source>
        <dbReference type="EMBL" id="KAG1808201.1"/>
    </source>
</evidence>
<dbReference type="Proteomes" id="UP000807769">
    <property type="component" value="Unassembled WGS sequence"/>
</dbReference>
<proteinExistence type="predicted"/>
<name>A0A9P7E193_9AGAM</name>
<evidence type="ECO:0000313" key="3">
    <source>
        <dbReference type="Proteomes" id="UP000807769"/>
    </source>
</evidence>
<comment type="caution">
    <text evidence="2">The sequence shown here is derived from an EMBL/GenBank/DDBJ whole genome shotgun (WGS) entry which is preliminary data.</text>
</comment>
<dbReference type="GeneID" id="64625611"/>
<keyword evidence="3" id="KW-1185">Reference proteome</keyword>
<dbReference type="OrthoDB" id="3233661at2759"/>